<reference evidence="1" key="2">
    <citation type="submission" date="2025-09" db="UniProtKB">
        <authorList>
            <consortium name="EnsemblPlants"/>
        </authorList>
    </citation>
    <scope>IDENTIFICATION</scope>
</reference>
<protein>
    <submittedName>
        <fullName evidence="1">Uncharacterized protein</fullName>
    </submittedName>
</protein>
<evidence type="ECO:0000313" key="2">
    <source>
        <dbReference type="Proteomes" id="UP001732700"/>
    </source>
</evidence>
<accession>A0ACD6A2X2</accession>
<sequence>MRNSCESCRRYRNHLHGKATRFVRRMDKNSTQSLVIPERFVNHFVGKMLGTIRLEGPNRIVYDVGVTKHKNRPILQSGWDVFVDANNIVEKDSLMFRYRGRSRFKVAVFDSGGCEKRVTCAGIGSTTSDQEPVTNSTDMSRNSESSGHCTKRTRTDATSSQSEDLSGEDSPSEHESSDSDDHTLSEPLYVLSGQCDVTEEQEANIVALVQEIQPEMPLLVAVMKKPNVKPYPDLVIPKDYTIAYFPHKSQTITLQLARQSKTWHCKLLVRPDGGRCNLYGCHFVRDNHLLEGDLCLFQPMANGNGTTFTMMIHVLRKESTGHPSDGSPVFGSNNGLPSTEVTSIIRVKEEQSDASGRSDGCQSGRSSYSRNSTKIAAISSSSEESGEECPSDSDLFESDDVRTPREHDYVLSNRCYLSDTQKEKVVMLLRDIQPRTRVFVAIMRKYNVQPPYPSLIISKEYGVVHFPHESASVTLRSPGVNKKWHPRFYKANDASMHRIRGQWFDFVYDNRVEEGDICIFVPAKGGRRFRFRVHLLRAERDMHAGPFVPPYILPQNSCLSPLQQIIVEDKMQTIQSEAPLYVAIMKNSSVGVNGHCVLEFGAQYADTYLPKREEPILLQHKGKIWHTKLRIWSHRTRRRRVLDGGWRKFVRDNHLQVGDTCLFELKNNNQNKLTMMVHIIPSDQC</sequence>
<reference evidence="1" key="1">
    <citation type="submission" date="2021-05" db="EMBL/GenBank/DDBJ databases">
        <authorList>
            <person name="Scholz U."/>
            <person name="Mascher M."/>
            <person name="Fiebig A."/>
        </authorList>
    </citation>
    <scope>NUCLEOTIDE SEQUENCE [LARGE SCALE GENOMIC DNA]</scope>
</reference>
<name>A0ACD6A2X2_AVESA</name>
<proteinExistence type="predicted"/>
<dbReference type="Proteomes" id="UP001732700">
    <property type="component" value="Chromosome 7C"/>
</dbReference>
<keyword evidence="2" id="KW-1185">Reference proteome</keyword>
<dbReference type="EnsemblPlants" id="AVESA.00010b.r2.7CG0691920.1">
    <property type="protein sequence ID" value="AVESA.00010b.r2.7CG0691920.1.CDS"/>
    <property type="gene ID" value="AVESA.00010b.r2.7CG0691920"/>
</dbReference>
<organism evidence="1 2">
    <name type="scientific">Avena sativa</name>
    <name type="common">Oat</name>
    <dbReference type="NCBI Taxonomy" id="4498"/>
    <lineage>
        <taxon>Eukaryota</taxon>
        <taxon>Viridiplantae</taxon>
        <taxon>Streptophyta</taxon>
        <taxon>Embryophyta</taxon>
        <taxon>Tracheophyta</taxon>
        <taxon>Spermatophyta</taxon>
        <taxon>Magnoliopsida</taxon>
        <taxon>Liliopsida</taxon>
        <taxon>Poales</taxon>
        <taxon>Poaceae</taxon>
        <taxon>BOP clade</taxon>
        <taxon>Pooideae</taxon>
        <taxon>Poodae</taxon>
        <taxon>Poeae</taxon>
        <taxon>Poeae Chloroplast Group 1 (Aveneae type)</taxon>
        <taxon>Aveninae</taxon>
        <taxon>Avena</taxon>
    </lineage>
</organism>
<evidence type="ECO:0000313" key="1">
    <source>
        <dbReference type="EnsemblPlants" id="AVESA.00010b.r2.7CG0691920.1.CDS"/>
    </source>
</evidence>